<gene>
    <name evidence="3" type="ORF">ACFO3N_21010</name>
</gene>
<comment type="caution">
    <text evidence="3">The sequence shown here is derived from an EMBL/GenBank/DDBJ whole genome shotgun (WGS) entry which is preliminary data.</text>
</comment>
<keyword evidence="1" id="KW-0732">Signal</keyword>
<protein>
    <submittedName>
        <fullName evidence="3">Outer membrane beta-barrel protein</fullName>
    </submittedName>
</protein>
<proteinExistence type="predicted"/>
<evidence type="ECO:0000259" key="2">
    <source>
        <dbReference type="Pfam" id="PF13568"/>
    </source>
</evidence>
<feature type="chain" id="PRO_5045495750" evidence="1">
    <location>
        <begin position="20"/>
        <end position="90"/>
    </location>
</feature>
<dbReference type="RefSeq" id="WP_379800859.1">
    <property type="nucleotide sequence ID" value="NZ_JBHSFY010000016.1"/>
</dbReference>
<dbReference type="Proteomes" id="UP001596003">
    <property type="component" value="Unassembled WGS sequence"/>
</dbReference>
<sequence>MKKSFFLAIAVMVFGFVNAQNTKFGIKGGVQLSSLVGNIENETPKLGIQLGGFAEFRVAKGLFIQPEILYSTQGATYEKSGVDYFYKQRI</sequence>
<evidence type="ECO:0000256" key="1">
    <source>
        <dbReference type="SAM" id="SignalP"/>
    </source>
</evidence>
<evidence type="ECO:0000313" key="3">
    <source>
        <dbReference type="EMBL" id="MFC4479572.1"/>
    </source>
</evidence>
<accession>A0ABV8ZLA2</accession>
<organism evidence="3 4">
    <name type="scientific">Flavobacterium chungangensis</name>
    <dbReference type="NCBI Taxonomy" id="2708132"/>
    <lineage>
        <taxon>Bacteria</taxon>
        <taxon>Pseudomonadati</taxon>
        <taxon>Bacteroidota</taxon>
        <taxon>Flavobacteriia</taxon>
        <taxon>Flavobacteriales</taxon>
        <taxon>Flavobacteriaceae</taxon>
        <taxon>Flavobacterium</taxon>
    </lineage>
</organism>
<dbReference type="InterPro" id="IPR025665">
    <property type="entry name" value="Beta-barrel_OMP_2"/>
</dbReference>
<name>A0ABV8ZLA2_9FLAO</name>
<evidence type="ECO:0000313" key="4">
    <source>
        <dbReference type="Proteomes" id="UP001596003"/>
    </source>
</evidence>
<feature type="domain" description="Outer membrane protein beta-barrel" evidence="2">
    <location>
        <begin position="18"/>
        <end position="80"/>
    </location>
</feature>
<feature type="signal peptide" evidence="1">
    <location>
        <begin position="1"/>
        <end position="19"/>
    </location>
</feature>
<reference evidence="4" key="1">
    <citation type="journal article" date="2019" name="Int. J. Syst. Evol. Microbiol.">
        <title>The Global Catalogue of Microorganisms (GCM) 10K type strain sequencing project: providing services to taxonomists for standard genome sequencing and annotation.</title>
        <authorList>
            <consortium name="The Broad Institute Genomics Platform"/>
            <consortium name="The Broad Institute Genome Sequencing Center for Infectious Disease"/>
            <person name="Wu L."/>
            <person name="Ma J."/>
        </authorList>
    </citation>
    <scope>NUCLEOTIDE SEQUENCE [LARGE SCALE GENOMIC DNA]</scope>
    <source>
        <strain evidence="4">NBRC 103627</strain>
    </source>
</reference>
<keyword evidence="4" id="KW-1185">Reference proteome</keyword>
<dbReference type="EMBL" id="JBHSFY010000016">
    <property type="protein sequence ID" value="MFC4479572.1"/>
    <property type="molecule type" value="Genomic_DNA"/>
</dbReference>
<dbReference type="Pfam" id="PF13568">
    <property type="entry name" value="OMP_b-brl_2"/>
    <property type="match status" value="1"/>
</dbReference>